<dbReference type="InterPro" id="IPR013537">
    <property type="entry name" value="AcCoA_COase_cen"/>
</dbReference>
<dbReference type="EMBL" id="CAJOAZ010023633">
    <property type="protein sequence ID" value="CAF4377243.1"/>
    <property type="molecule type" value="Genomic_DNA"/>
</dbReference>
<evidence type="ECO:0000256" key="1">
    <source>
        <dbReference type="SAM" id="MobiDB-lite"/>
    </source>
</evidence>
<sequence>LIPFSPTHSDVHSSVQSNKRSRSYGRQSSLDSPSTKSYKSGIDEAPNLIYIFIKDDVNLQQGSKLEDVFLDFVQSKSEVCKAKNIRRITFSLAAKRQFPLYYTYRKRLDFQEDKIYRNLEP</sequence>
<feature type="compositionally biased region" description="Polar residues" evidence="1">
    <location>
        <begin position="1"/>
        <end position="38"/>
    </location>
</feature>
<dbReference type="GO" id="GO:0005524">
    <property type="term" value="F:ATP binding"/>
    <property type="evidence" value="ECO:0007669"/>
    <property type="project" value="InterPro"/>
</dbReference>
<gene>
    <name evidence="3" type="ORF">OXD698_LOCUS50173</name>
</gene>
<dbReference type="GO" id="GO:0006633">
    <property type="term" value="P:fatty acid biosynthetic process"/>
    <property type="evidence" value="ECO:0007669"/>
    <property type="project" value="InterPro"/>
</dbReference>
<accession>A0A820MT36</accession>
<organism evidence="3 4">
    <name type="scientific">Adineta steineri</name>
    <dbReference type="NCBI Taxonomy" id="433720"/>
    <lineage>
        <taxon>Eukaryota</taxon>
        <taxon>Metazoa</taxon>
        <taxon>Spiralia</taxon>
        <taxon>Gnathifera</taxon>
        <taxon>Rotifera</taxon>
        <taxon>Eurotatoria</taxon>
        <taxon>Bdelloidea</taxon>
        <taxon>Adinetida</taxon>
        <taxon>Adinetidae</taxon>
        <taxon>Adineta</taxon>
    </lineage>
</organism>
<dbReference type="AlphaFoldDB" id="A0A820MT36"/>
<feature type="non-terminal residue" evidence="3">
    <location>
        <position position="121"/>
    </location>
</feature>
<proteinExistence type="predicted"/>
<evidence type="ECO:0000259" key="2">
    <source>
        <dbReference type="Pfam" id="PF08326"/>
    </source>
</evidence>
<dbReference type="GO" id="GO:0003989">
    <property type="term" value="F:acetyl-CoA carboxylase activity"/>
    <property type="evidence" value="ECO:0007669"/>
    <property type="project" value="InterPro"/>
</dbReference>
<name>A0A820MT36_9BILA</name>
<evidence type="ECO:0000313" key="4">
    <source>
        <dbReference type="Proteomes" id="UP000663844"/>
    </source>
</evidence>
<feature type="region of interest" description="Disordered" evidence="1">
    <location>
        <begin position="1"/>
        <end position="41"/>
    </location>
</feature>
<dbReference type="Proteomes" id="UP000663844">
    <property type="component" value="Unassembled WGS sequence"/>
</dbReference>
<feature type="domain" description="Acetyl-CoA carboxylase central" evidence="2">
    <location>
        <begin position="20"/>
        <end position="121"/>
    </location>
</feature>
<feature type="non-terminal residue" evidence="3">
    <location>
        <position position="1"/>
    </location>
</feature>
<protein>
    <recommendedName>
        <fullName evidence="2">Acetyl-CoA carboxylase central domain-containing protein</fullName>
    </recommendedName>
</protein>
<comment type="caution">
    <text evidence="3">The sequence shown here is derived from an EMBL/GenBank/DDBJ whole genome shotgun (WGS) entry which is preliminary data.</text>
</comment>
<dbReference type="Pfam" id="PF08326">
    <property type="entry name" value="ACC_central"/>
    <property type="match status" value="1"/>
</dbReference>
<evidence type="ECO:0000313" key="3">
    <source>
        <dbReference type="EMBL" id="CAF4377243.1"/>
    </source>
</evidence>
<reference evidence="3" key="1">
    <citation type="submission" date="2021-02" db="EMBL/GenBank/DDBJ databases">
        <authorList>
            <person name="Nowell W R."/>
        </authorList>
    </citation>
    <scope>NUCLEOTIDE SEQUENCE</scope>
</reference>